<dbReference type="EMBL" id="JAOPJF010000064">
    <property type="protein sequence ID" value="KAK1141418.1"/>
    <property type="molecule type" value="Genomic_DNA"/>
</dbReference>
<reference evidence="1 2" key="1">
    <citation type="journal article" date="2023" name="ACS Omega">
        <title>Identification of the Neoaspergillic Acid Biosynthesis Gene Cluster by Establishing an In Vitro CRISPR-Ribonucleoprotein Genetic System in Aspergillus melleus.</title>
        <authorList>
            <person name="Yuan B."/>
            <person name="Grau M.F."/>
            <person name="Murata R.M."/>
            <person name="Torok T."/>
            <person name="Venkateswaran K."/>
            <person name="Stajich J.E."/>
            <person name="Wang C.C.C."/>
        </authorList>
    </citation>
    <scope>NUCLEOTIDE SEQUENCE [LARGE SCALE GENOMIC DNA]</scope>
    <source>
        <strain evidence="1 2">IMV 1140</strain>
    </source>
</reference>
<proteinExistence type="predicted"/>
<gene>
    <name evidence="1" type="primary">UBC6</name>
    <name evidence="1" type="ORF">N8T08_009090</name>
</gene>
<dbReference type="EC" id="2.3.2.23" evidence="1"/>
<comment type="caution">
    <text evidence="1">The sequence shown here is derived from an EMBL/GenBank/DDBJ whole genome shotgun (WGS) entry which is preliminary data.</text>
</comment>
<keyword evidence="2" id="KW-1185">Reference proteome</keyword>
<keyword evidence="1" id="KW-0808">Transferase</keyword>
<evidence type="ECO:0000313" key="2">
    <source>
        <dbReference type="Proteomes" id="UP001177260"/>
    </source>
</evidence>
<sequence>MAWREKGSINSIGRSDGEDDVRHVICGWRRPGPLQSRPGSSTYPPPLSRQFGTTVYPSYSQGDLDIETEKMATKAAFKRLTREYQNIEKNPPPFIVAHPSESNILEWHYILTGPPGTPYENGQYWGTLMFPPEYPFAPPAIRMHTPSGRFQPSSRLCLSISDFHPKSFNPAWEVSTILIGLLSFMTSEEMTTGSVSASESERRVLAARSRWWNSTGGGSHVNATPGVTPSAKGFNNVKAGDGGLKFRSEWPELDQENWKWMKDNRIDTNSGQLIPEPDAAATKCSPETSALRRRPNGSAPRLGVVMEGGHVAREAGQSWARRNKVWIGLGVLFGYALLSRLVNDVQG</sequence>
<accession>A0ACC3AUM1</accession>
<protein>
    <submittedName>
        <fullName evidence="1">Ubiquitin-conjugating enzyme E2 6</fullName>
        <ecNumber evidence="1">2.3.2.23</ecNumber>
    </submittedName>
</protein>
<organism evidence="1 2">
    <name type="scientific">Aspergillus melleus</name>
    <dbReference type="NCBI Taxonomy" id="138277"/>
    <lineage>
        <taxon>Eukaryota</taxon>
        <taxon>Fungi</taxon>
        <taxon>Dikarya</taxon>
        <taxon>Ascomycota</taxon>
        <taxon>Pezizomycotina</taxon>
        <taxon>Eurotiomycetes</taxon>
        <taxon>Eurotiomycetidae</taxon>
        <taxon>Eurotiales</taxon>
        <taxon>Aspergillaceae</taxon>
        <taxon>Aspergillus</taxon>
        <taxon>Aspergillus subgen. Circumdati</taxon>
    </lineage>
</organism>
<name>A0ACC3AUM1_9EURO</name>
<keyword evidence="1" id="KW-0012">Acyltransferase</keyword>
<dbReference type="Proteomes" id="UP001177260">
    <property type="component" value="Unassembled WGS sequence"/>
</dbReference>
<evidence type="ECO:0000313" key="1">
    <source>
        <dbReference type="EMBL" id="KAK1141418.1"/>
    </source>
</evidence>